<dbReference type="OrthoDB" id="21449at2759"/>
<keyword evidence="5" id="KW-1185">Reference proteome</keyword>
<sequence length="220" mass="25034">MATTNRKTAEKIYHWINYIDCALSHPKPLPTGKHVFRSDLKADPELREIYECLFRLYTEEKASTEFREPVNALQHGLFNYYTVITEPMSLRTVLDRIAEGNHYSDASEVMSDVEKIWSNCEKFNGADSAITAEARKCQLALTLLIKSVADEQLAPPSEVDEVIAQLNNMDVSVLAEVEEYFRKSDPTLIGENSDVDVPNLKVKHLKEMRKIIERAERAGS</sequence>
<feature type="domain" description="Bromo" evidence="3">
    <location>
        <begin position="58"/>
        <end position="131"/>
    </location>
</feature>
<gene>
    <name evidence="4" type="ORF">TM35_000064110</name>
</gene>
<evidence type="ECO:0000259" key="3">
    <source>
        <dbReference type="PROSITE" id="PS50014"/>
    </source>
</evidence>
<dbReference type="VEuPathDB" id="TriTrypDB:TM35_000064110"/>
<protein>
    <recommendedName>
        <fullName evidence="3">Bromo domain-containing protein</fullName>
    </recommendedName>
</protein>
<dbReference type="EMBL" id="NBCO01000006">
    <property type="protein sequence ID" value="ORC91406.1"/>
    <property type="molecule type" value="Genomic_DNA"/>
</dbReference>
<dbReference type="InterPro" id="IPR036427">
    <property type="entry name" value="Bromodomain-like_sf"/>
</dbReference>
<dbReference type="AlphaFoldDB" id="A0A1X0P378"/>
<dbReference type="Gene3D" id="1.20.920.10">
    <property type="entry name" value="Bromodomain-like"/>
    <property type="match status" value="1"/>
</dbReference>
<comment type="caution">
    <text evidence="4">The sequence shown here is derived from an EMBL/GenBank/DDBJ whole genome shotgun (WGS) entry which is preliminary data.</text>
</comment>
<dbReference type="RefSeq" id="XP_028885472.1">
    <property type="nucleotide sequence ID" value="XM_029023448.1"/>
</dbReference>
<name>A0A1X0P378_9TRYP</name>
<accession>A0A1X0P378</accession>
<organism evidence="4 5">
    <name type="scientific">Trypanosoma theileri</name>
    <dbReference type="NCBI Taxonomy" id="67003"/>
    <lineage>
        <taxon>Eukaryota</taxon>
        <taxon>Discoba</taxon>
        <taxon>Euglenozoa</taxon>
        <taxon>Kinetoplastea</taxon>
        <taxon>Metakinetoplastina</taxon>
        <taxon>Trypanosomatida</taxon>
        <taxon>Trypanosomatidae</taxon>
        <taxon>Trypanosoma</taxon>
    </lineage>
</organism>
<proteinExistence type="predicted"/>
<keyword evidence="1 2" id="KW-0103">Bromodomain</keyword>
<dbReference type="InterPro" id="IPR018359">
    <property type="entry name" value="Bromodomain_CS"/>
</dbReference>
<dbReference type="PROSITE" id="PS50014">
    <property type="entry name" value="BROMODOMAIN_2"/>
    <property type="match status" value="1"/>
</dbReference>
<dbReference type="PANTHER" id="PTHR45926">
    <property type="entry name" value="OSJNBA0053K19.4 PROTEIN"/>
    <property type="match status" value="1"/>
</dbReference>
<dbReference type="InterPro" id="IPR001487">
    <property type="entry name" value="Bromodomain"/>
</dbReference>
<dbReference type="Pfam" id="PF00439">
    <property type="entry name" value="Bromodomain"/>
    <property type="match status" value="1"/>
</dbReference>
<evidence type="ECO:0000313" key="5">
    <source>
        <dbReference type="Proteomes" id="UP000192257"/>
    </source>
</evidence>
<evidence type="ECO:0000256" key="2">
    <source>
        <dbReference type="PROSITE-ProRule" id="PRU00035"/>
    </source>
</evidence>
<dbReference type="STRING" id="67003.A0A1X0P378"/>
<dbReference type="PROSITE" id="PS00633">
    <property type="entry name" value="BROMODOMAIN_1"/>
    <property type="match status" value="1"/>
</dbReference>
<dbReference type="GeneID" id="39983228"/>
<reference evidence="4 5" key="1">
    <citation type="submission" date="2017-03" db="EMBL/GenBank/DDBJ databases">
        <title>An alternative strategy for trypanosome survival in the mammalian bloodstream revealed through genome and transcriptome analysis of the ubiquitous bovine parasite Trypanosoma (Megatrypanum) theileri.</title>
        <authorList>
            <person name="Kelly S."/>
            <person name="Ivens A."/>
            <person name="Mott A."/>
            <person name="O'Neill E."/>
            <person name="Emms D."/>
            <person name="Macleod O."/>
            <person name="Voorheis P."/>
            <person name="Matthews J."/>
            <person name="Matthews K."/>
            <person name="Carrington M."/>
        </authorList>
    </citation>
    <scope>NUCLEOTIDE SEQUENCE [LARGE SCALE GENOMIC DNA]</scope>
    <source>
        <strain evidence="4">Edinburgh</strain>
    </source>
</reference>
<dbReference type="CDD" id="cd04369">
    <property type="entry name" value="Bromodomain"/>
    <property type="match status" value="1"/>
</dbReference>
<dbReference type="Proteomes" id="UP000192257">
    <property type="component" value="Unassembled WGS sequence"/>
</dbReference>
<evidence type="ECO:0000313" key="4">
    <source>
        <dbReference type="EMBL" id="ORC91406.1"/>
    </source>
</evidence>
<dbReference type="SUPFAM" id="SSF47370">
    <property type="entry name" value="Bromodomain"/>
    <property type="match status" value="1"/>
</dbReference>
<evidence type="ECO:0000256" key="1">
    <source>
        <dbReference type="ARBA" id="ARBA00023117"/>
    </source>
</evidence>
<dbReference type="PRINTS" id="PR00503">
    <property type="entry name" value="BROMODOMAIN"/>
</dbReference>
<dbReference type="SMART" id="SM00297">
    <property type="entry name" value="BROMO"/>
    <property type="match status" value="1"/>
</dbReference>